<dbReference type="AlphaFoldDB" id="A0A0F9HL31"/>
<dbReference type="InterPro" id="IPR019271">
    <property type="entry name" value="DUF2284_metal-binding"/>
</dbReference>
<reference evidence="1" key="1">
    <citation type="journal article" date="2015" name="Nature">
        <title>Complex archaea that bridge the gap between prokaryotes and eukaryotes.</title>
        <authorList>
            <person name="Spang A."/>
            <person name="Saw J.H."/>
            <person name="Jorgensen S.L."/>
            <person name="Zaremba-Niedzwiedzka K."/>
            <person name="Martijn J."/>
            <person name="Lind A.E."/>
            <person name="van Eijk R."/>
            <person name="Schleper C."/>
            <person name="Guy L."/>
            <person name="Ettema T.J."/>
        </authorList>
    </citation>
    <scope>NUCLEOTIDE SEQUENCE</scope>
</reference>
<evidence type="ECO:0000313" key="1">
    <source>
        <dbReference type="EMBL" id="KKM15887.1"/>
    </source>
</evidence>
<dbReference type="Pfam" id="PF10050">
    <property type="entry name" value="DUF2284"/>
    <property type="match status" value="2"/>
</dbReference>
<proteinExistence type="predicted"/>
<evidence type="ECO:0008006" key="2">
    <source>
        <dbReference type="Google" id="ProtNLM"/>
    </source>
</evidence>
<sequence length="358" mass="42332">MNVTQMIENFYEKSPLVFMKTIPISEVSFDERAKFMCKFGCKNFNRKFSCPPYSLSTYKKVRNYNYNWVILFATSYKFNNNYSKFKTKFLYSQKEYEIQRISHQLFNLINFNGHKNLVFSGGSCKRCRPCSCVEGSICKKPSLKQISMEAIQIDCIKTLTNAGFDFQLTNYHTVNRCGCIFTNDENLSNIFLNKKDSFQKFTQTPINEVKEYLSNLNQEKSRLFEEIEIIPVQKLKFGNPICKQICKHFGYNYSCPPFSRKINLTLWKNAIIWKWKENKFKKYRYNLALKKLHEIMYSFGYYFALSIRDCYCNECNICSFSDSNNKFCQNRKMLSPSMQSQGINPREFGKGKFGIEIF</sequence>
<name>A0A0F9HL31_9ZZZZ</name>
<dbReference type="EMBL" id="LAZR01014802">
    <property type="protein sequence ID" value="KKM15887.1"/>
    <property type="molecule type" value="Genomic_DNA"/>
</dbReference>
<gene>
    <name evidence="1" type="ORF">LCGC14_1691510</name>
</gene>
<comment type="caution">
    <text evidence="1">The sequence shown here is derived from an EMBL/GenBank/DDBJ whole genome shotgun (WGS) entry which is preliminary data.</text>
</comment>
<organism evidence="1">
    <name type="scientific">marine sediment metagenome</name>
    <dbReference type="NCBI Taxonomy" id="412755"/>
    <lineage>
        <taxon>unclassified sequences</taxon>
        <taxon>metagenomes</taxon>
        <taxon>ecological metagenomes</taxon>
    </lineage>
</organism>
<accession>A0A0F9HL31</accession>
<protein>
    <recommendedName>
        <fullName evidence="2">Metal-binding protein</fullName>
    </recommendedName>
</protein>